<reference evidence="16" key="1">
    <citation type="submission" date="2021-07" db="EMBL/GenBank/DDBJ databases">
        <authorList>
            <person name="Catto M.A."/>
            <person name="Jacobson A."/>
            <person name="Kennedy G."/>
            <person name="Labadie P."/>
            <person name="Hunt B.G."/>
            <person name="Srinivasan R."/>
        </authorList>
    </citation>
    <scope>NUCLEOTIDE SEQUENCE</scope>
    <source>
        <strain evidence="16">PL_HMW_Pooled</strain>
        <tissue evidence="16">Head</tissue>
    </source>
</reference>
<dbReference type="Proteomes" id="UP001219518">
    <property type="component" value="Unassembled WGS sequence"/>
</dbReference>
<accession>A0AAE1HJX0</accession>
<dbReference type="AlphaFoldDB" id="A0AAE1HJX0"/>
<evidence type="ECO:0000256" key="6">
    <source>
        <dbReference type="ARBA" id="ARBA00022703"/>
    </source>
</evidence>
<evidence type="ECO:0000256" key="14">
    <source>
        <dbReference type="ARBA" id="ARBA00042401"/>
    </source>
</evidence>
<dbReference type="GO" id="GO:0005634">
    <property type="term" value="C:nucleus"/>
    <property type="evidence" value="ECO:0007669"/>
    <property type="project" value="UniProtKB-SubCell"/>
</dbReference>
<dbReference type="SUPFAM" id="SSF54495">
    <property type="entry name" value="UBC-like"/>
    <property type="match status" value="1"/>
</dbReference>
<evidence type="ECO:0000256" key="5">
    <source>
        <dbReference type="ARBA" id="ARBA00022679"/>
    </source>
</evidence>
<evidence type="ECO:0000256" key="3">
    <source>
        <dbReference type="ARBA" id="ARBA00012486"/>
    </source>
</evidence>
<evidence type="ECO:0000313" key="17">
    <source>
        <dbReference type="Proteomes" id="UP001219518"/>
    </source>
</evidence>
<dbReference type="SMART" id="SM00212">
    <property type="entry name" value="UBCc"/>
    <property type="match status" value="1"/>
</dbReference>
<dbReference type="InterPro" id="IPR000608">
    <property type="entry name" value="UBC"/>
</dbReference>
<dbReference type="Pfam" id="PF00179">
    <property type="entry name" value="UQ_con"/>
    <property type="match status" value="1"/>
</dbReference>
<dbReference type="GO" id="GO:0061631">
    <property type="term" value="F:ubiquitin conjugating enzyme activity"/>
    <property type="evidence" value="ECO:0007669"/>
    <property type="project" value="UniProtKB-EC"/>
</dbReference>
<dbReference type="GO" id="GO:0004869">
    <property type="term" value="F:cysteine-type endopeptidase inhibitor activity"/>
    <property type="evidence" value="ECO:0007669"/>
    <property type="project" value="TreeGrafter"/>
</dbReference>
<dbReference type="GO" id="GO:0005737">
    <property type="term" value="C:cytoplasm"/>
    <property type="evidence" value="ECO:0007669"/>
    <property type="project" value="UniProtKB-SubCell"/>
</dbReference>
<organism evidence="16 17">
    <name type="scientific">Frankliniella fusca</name>
    <dbReference type="NCBI Taxonomy" id="407009"/>
    <lineage>
        <taxon>Eukaryota</taxon>
        <taxon>Metazoa</taxon>
        <taxon>Ecdysozoa</taxon>
        <taxon>Arthropoda</taxon>
        <taxon>Hexapoda</taxon>
        <taxon>Insecta</taxon>
        <taxon>Pterygota</taxon>
        <taxon>Neoptera</taxon>
        <taxon>Paraneoptera</taxon>
        <taxon>Thysanoptera</taxon>
        <taxon>Terebrantia</taxon>
        <taxon>Thripoidea</taxon>
        <taxon>Thripidae</taxon>
        <taxon>Frankliniella</taxon>
    </lineage>
</organism>
<evidence type="ECO:0000259" key="15">
    <source>
        <dbReference type="PROSITE" id="PS50127"/>
    </source>
</evidence>
<evidence type="ECO:0000256" key="9">
    <source>
        <dbReference type="ARBA" id="ARBA00022840"/>
    </source>
</evidence>
<evidence type="ECO:0000256" key="4">
    <source>
        <dbReference type="ARBA" id="ARBA00022490"/>
    </source>
</evidence>
<evidence type="ECO:0000256" key="12">
    <source>
        <dbReference type="ARBA" id="ARBA00041798"/>
    </source>
</evidence>
<keyword evidence="7" id="KW-0547">Nucleotide-binding</keyword>
<evidence type="ECO:0000313" key="16">
    <source>
        <dbReference type="EMBL" id="KAK3922727.1"/>
    </source>
</evidence>
<keyword evidence="4" id="KW-0963">Cytoplasm</keyword>
<dbReference type="EMBL" id="JAHWGI010001108">
    <property type="protein sequence ID" value="KAK3922727.1"/>
    <property type="molecule type" value="Genomic_DNA"/>
</dbReference>
<keyword evidence="9" id="KW-0067">ATP-binding</keyword>
<evidence type="ECO:0000256" key="13">
    <source>
        <dbReference type="ARBA" id="ARBA00042316"/>
    </source>
</evidence>
<protein>
    <recommendedName>
        <fullName evidence="11">Ubiquitin-conjugating enzyme E2 Z</fullName>
        <ecNumber evidence="3">2.3.2.23</ecNumber>
    </recommendedName>
    <alternativeName>
        <fullName evidence="12">E2 ubiquitin-conjugating enzyme Z</fullName>
    </alternativeName>
    <alternativeName>
        <fullName evidence="14">Ubiquitin carrier protein Z</fullName>
    </alternativeName>
    <alternativeName>
        <fullName evidence="13">Ubiquitin-protein ligase Z</fullName>
    </alternativeName>
</protein>
<evidence type="ECO:0000256" key="10">
    <source>
        <dbReference type="ARBA" id="ARBA00023242"/>
    </source>
</evidence>
<evidence type="ECO:0000256" key="11">
    <source>
        <dbReference type="ARBA" id="ARBA00039894"/>
    </source>
</evidence>
<dbReference type="PANTHER" id="PTHR46116:SF26">
    <property type="entry name" value="UBIQUITIN-CONJUGATING ENZYME E2 Z"/>
    <property type="match status" value="1"/>
</dbReference>
<dbReference type="GO" id="GO:0043066">
    <property type="term" value="P:negative regulation of apoptotic process"/>
    <property type="evidence" value="ECO:0007669"/>
    <property type="project" value="TreeGrafter"/>
</dbReference>
<comment type="caution">
    <text evidence="16">The sequence shown here is derived from an EMBL/GenBank/DDBJ whole genome shotgun (WGS) entry which is preliminary data.</text>
</comment>
<keyword evidence="10" id="KW-0539">Nucleus</keyword>
<evidence type="ECO:0000256" key="7">
    <source>
        <dbReference type="ARBA" id="ARBA00022741"/>
    </source>
</evidence>
<dbReference type="PROSITE" id="PS50127">
    <property type="entry name" value="UBC_2"/>
    <property type="match status" value="1"/>
</dbReference>
<keyword evidence="5" id="KW-0808">Transferase</keyword>
<evidence type="ECO:0000256" key="8">
    <source>
        <dbReference type="ARBA" id="ARBA00022786"/>
    </source>
</evidence>
<dbReference type="Gene3D" id="3.10.110.10">
    <property type="entry name" value="Ubiquitin Conjugating Enzyme"/>
    <property type="match status" value="1"/>
</dbReference>
<keyword evidence="17" id="KW-1185">Reference proteome</keyword>
<name>A0AAE1HJX0_9NEOP</name>
<evidence type="ECO:0000256" key="1">
    <source>
        <dbReference type="ARBA" id="ARBA00004123"/>
    </source>
</evidence>
<dbReference type="PANTHER" id="PTHR46116">
    <property type="entry name" value="(E3-INDEPENDENT) E2 UBIQUITIN-CONJUGATING ENZYME"/>
    <property type="match status" value="1"/>
</dbReference>
<sequence>MHESGSPHCRCTIINSLSFTFFIFRDIKEIVKNPLPGVSLELDEEDFMTIHALIVGPQGTPYENGFFYFILKFPYDYPWNPPNVQLMTTGNGTVRFNPNFYSSGKVCLSILGTWPGPGWTPQMTLSSVLLSMQSLMNEKPYCNEPGRDAERCPGDFEKYNLVIRHDTLRVAVLGMVKNTSSLTMPRPFTVQIQKEFLHNYNFYEEIAVTNIHLSGTPNV</sequence>
<feature type="domain" description="UBC core" evidence="15">
    <location>
        <begin position="18"/>
        <end position="172"/>
    </location>
</feature>
<gene>
    <name evidence="16" type="ORF">KUF71_000129</name>
</gene>
<dbReference type="GO" id="GO:0006915">
    <property type="term" value="P:apoptotic process"/>
    <property type="evidence" value="ECO:0007669"/>
    <property type="project" value="UniProtKB-KW"/>
</dbReference>
<comment type="subcellular location">
    <subcellularLocation>
        <location evidence="2">Cytoplasm</location>
    </subcellularLocation>
    <subcellularLocation>
        <location evidence="1">Nucleus</location>
    </subcellularLocation>
</comment>
<keyword evidence="8" id="KW-0833">Ubl conjugation pathway</keyword>
<reference evidence="16" key="2">
    <citation type="journal article" date="2023" name="BMC Genomics">
        <title>Pest status, molecular evolution, and epigenetic factors derived from the genome assembly of Frankliniella fusca, a thysanopteran phytovirus vector.</title>
        <authorList>
            <person name="Catto M.A."/>
            <person name="Labadie P.E."/>
            <person name="Jacobson A.L."/>
            <person name="Kennedy G.G."/>
            <person name="Srinivasan R."/>
            <person name="Hunt B.G."/>
        </authorList>
    </citation>
    <scope>NUCLEOTIDE SEQUENCE</scope>
    <source>
        <strain evidence="16">PL_HMW_Pooled</strain>
    </source>
</reference>
<dbReference type="EC" id="2.3.2.23" evidence="3"/>
<dbReference type="CDD" id="cd23809">
    <property type="entry name" value="UBCc_UBE2Z"/>
    <property type="match status" value="1"/>
</dbReference>
<evidence type="ECO:0000256" key="2">
    <source>
        <dbReference type="ARBA" id="ARBA00004496"/>
    </source>
</evidence>
<proteinExistence type="predicted"/>
<feature type="non-terminal residue" evidence="16">
    <location>
        <position position="219"/>
    </location>
</feature>
<dbReference type="GO" id="GO:0005524">
    <property type="term" value="F:ATP binding"/>
    <property type="evidence" value="ECO:0007669"/>
    <property type="project" value="UniProtKB-KW"/>
</dbReference>
<dbReference type="InterPro" id="IPR016135">
    <property type="entry name" value="UBQ-conjugating_enzyme/RWD"/>
</dbReference>
<keyword evidence="6" id="KW-0053">Apoptosis</keyword>